<evidence type="ECO:0000313" key="2">
    <source>
        <dbReference type="EMBL" id="KZF21846.1"/>
    </source>
</evidence>
<dbReference type="EMBL" id="KV407460">
    <property type="protein sequence ID" value="KZF21846.1"/>
    <property type="molecule type" value="Genomic_DNA"/>
</dbReference>
<feature type="domain" description="F-box" evidence="1">
    <location>
        <begin position="6"/>
        <end position="42"/>
    </location>
</feature>
<organism evidence="2 3">
    <name type="scientific">Xylona heveae (strain CBS 132557 / TC161)</name>
    <dbReference type="NCBI Taxonomy" id="1328760"/>
    <lineage>
        <taxon>Eukaryota</taxon>
        <taxon>Fungi</taxon>
        <taxon>Dikarya</taxon>
        <taxon>Ascomycota</taxon>
        <taxon>Pezizomycotina</taxon>
        <taxon>Xylonomycetes</taxon>
        <taxon>Xylonales</taxon>
        <taxon>Xylonaceae</taxon>
        <taxon>Xylona</taxon>
    </lineage>
</organism>
<dbReference type="AlphaFoldDB" id="A0A165G7Z2"/>
<proteinExistence type="predicted"/>
<protein>
    <recommendedName>
        <fullName evidence="1">F-box domain-containing protein</fullName>
    </recommendedName>
</protein>
<gene>
    <name evidence="2" type="ORF">L228DRAFT_248600</name>
</gene>
<dbReference type="Pfam" id="PF12937">
    <property type="entry name" value="F-box-like"/>
    <property type="match status" value="1"/>
</dbReference>
<dbReference type="GeneID" id="28898027"/>
<dbReference type="SUPFAM" id="SSF81383">
    <property type="entry name" value="F-box domain"/>
    <property type="match status" value="1"/>
</dbReference>
<evidence type="ECO:0000259" key="1">
    <source>
        <dbReference type="Pfam" id="PF12937"/>
    </source>
</evidence>
<dbReference type="InParanoid" id="A0A165G7Z2"/>
<dbReference type="RefSeq" id="XP_018187401.1">
    <property type="nucleotide sequence ID" value="XM_018332890.1"/>
</dbReference>
<sequence>MDRVAPELFEMITRFLPVTDVKNLRLVCKSFAELAARPLFKTVQIHALLASFEKFKIISQHETYRKYVQILIFYFDIFNPAEADSGLAFVAAFEQWRYKIKEVTSRYRTRRRSKEPLPYECSFELPSLAMEDELV</sequence>
<dbReference type="InterPro" id="IPR001810">
    <property type="entry name" value="F-box_dom"/>
</dbReference>
<dbReference type="Proteomes" id="UP000076632">
    <property type="component" value="Unassembled WGS sequence"/>
</dbReference>
<accession>A0A165G7Z2</accession>
<dbReference type="InterPro" id="IPR036047">
    <property type="entry name" value="F-box-like_dom_sf"/>
</dbReference>
<reference evidence="2 3" key="1">
    <citation type="journal article" date="2016" name="Fungal Biol.">
        <title>The genome of Xylona heveae provides a window into fungal endophytism.</title>
        <authorList>
            <person name="Gazis R."/>
            <person name="Kuo A."/>
            <person name="Riley R."/>
            <person name="LaButti K."/>
            <person name="Lipzen A."/>
            <person name="Lin J."/>
            <person name="Amirebrahimi M."/>
            <person name="Hesse C.N."/>
            <person name="Spatafora J.W."/>
            <person name="Henrissat B."/>
            <person name="Hainaut M."/>
            <person name="Grigoriev I.V."/>
            <person name="Hibbett D.S."/>
        </authorList>
    </citation>
    <scope>NUCLEOTIDE SEQUENCE [LARGE SCALE GENOMIC DNA]</scope>
    <source>
        <strain evidence="2 3">TC161</strain>
    </source>
</reference>
<name>A0A165G7Z2_XYLHT</name>
<evidence type="ECO:0000313" key="3">
    <source>
        <dbReference type="Proteomes" id="UP000076632"/>
    </source>
</evidence>
<dbReference type="CDD" id="cd09917">
    <property type="entry name" value="F-box_SF"/>
    <property type="match status" value="1"/>
</dbReference>
<dbReference type="OrthoDB" id="5422579at2759"/>
<keyword evidence="3" id="KW-1185">Reference proteome</keyword>